<keyword evidence="3" id="KW-1185">Reference proteome</keyword>
<dbReference type="InterPro" id="IPR017451">
    <property type="entry name" value="F-box-assoc_interact_dom"/>
</dbReference>
<proteinExistence type="predicted"/>
<dbReference type="PANTHER" id="PTHR31111:SF47">
    <property type="entry name" value="F-BOX ASSOCIATED UBIQUITINATION EFFECTOR FAMILY PROTEIN"/>
    <property type="match status" value="1"/>
</dbReference>
<dbReference type="Pfam" id="PF08268">
    <property type="entry name" value="FBA_3"/>
    <property type="match status" value="1"/>
</dbReference>
<name>A0A565BT73_9BRAS</name>
<dbReference type="Proteomes" id="UP000489600">
    <property type="component" value="Unassembled WGS sequence"/>
</dbReference>
<evidence type="ECO:0000313" key="2">
    <source>
        <dbReference type="EMBL" id="VVB04584.1"/>
    </source>
</evidence>
<reference evidence="2" key="1">
    <citation type="submission" date="2019-07" db="EMBL/GenBank/DDBJ databases">
        <authorList>
            <person name="Dittberner H."/>
        </authorList>
    </citation>
    <scope>NUCLEOTIDE SEQUENCE [LARGE SCALE GENOMIC DNA]</scope>
</reference>
<dbReference type="NCBIfam" id="TIGR01640">
    <property type="entry name" value="F_box_assoc_1"/>
    <property type="match status" value="2"/>
</dbReference>
<dbReference type="InterPro" id="IPR013187">
    <property type="entry name" value="F-box-assoc_dom_typ3"/>
</dbReference>
<comment type="caution">
    <text evidence="2">The sequence shown here is derived from an EMBL/GenBank/DDBJ whole genome shotgun (WGS) entry which is preliminary data.</text>
</comment>
<protein>
    <recommendedName>
        <fullName evidence="1">F-box associated beta-propeller type 3 domain-containing protein</fullName>
    </recommendedName>
</protein>
<dbReference type="EMBL" id="CABITT030000005">
    <property type="protein sequence ID" value="VVB04584.1"/>
    <property type="molecule type" value="Genomic_DNA"/>
</dbReference>
<evidence type="ECO:0000313" key="3">
    <source>
        <dbReference type="Proteomes" id="UP000489600"/>
    </source>
</evidence>
<organism evidence="2 3">
    <name type="scientific">Arabis nemorensis</name>
    <dbReference type="NCBI Taxonomy" id="586526"/>
    <lineage>
        <taxon>Eukaryota</taxon>
        <taxon>Viridiplantae</taxon>
        <taxon>Streptophyta</taxon>
        <taxon>Embryophyta</taxon>
        <taxon>Tracheophyta</taxon>
        <taxon>Spermatophyta</taxon>
        <taxon>Magnoliopsida</taxon>
        <taxon>eudicotyledons</taxon>
        <taxon>Gunneridae</taxon>
        <taxon>Pentapetalae</taxon>
        <taxon>rosids</taxon>
        <taxon>malvids</taxon>
        <taxon>Brassicales</taxon>
        <taxon>Brassicaceae</taxon>
        <taxon>Arabideae</taxon>
        <taxon>Arabis</taxon>
    </lineage>
</organism>
<feature type="domain" description="F-box associated beta-propeller type 3" evidence="1">
    <location>
        <begin position="13"/>
        <end position="283"/>
    </location>
</feature>
<dbReference type="OrthoDB" id="687122at2759"/>
<evidence type="ECO:0000259" key="1">
    <source>
        <dbReference type="Pfam" id="PF08268"/>
    </source>
</evidence>
<dbReference type="AlphaFoldDB" id="A0A565BT73"/>
<gene>
    <name evidence="2" type="ORF">ANE_LOCUS15028</name>
</gene>
<dbReference type="PANTHER" id="PTHR31111">
    <property type="entry name" value="BNAA05G37150D PROTEIN-RELATED"/>
    <property type="match status" value="1"/>
</dbReference>
<sequence>MFVTLPNPITSSSSSCRVPFSDLRLLKVQGKLVYNTVRGMICLGSRVNVGICNPSTTQLHIFPQFKFKQVPKFYPRPEFFFGYDPVEDQYKVLAVDTTCYWRSEHKVVTSGMYMNGTLYYGASRKDTDSPKNSSIIMSFDVRLETFNIIKVPSILVPTGNEYMWKVDMWARTDKTLINYRGKIGVVENPRQGSFRIWVVEDAEKEEWSVNTFHLPESAAGLDFKVMETFYTSEIVMVPTELSDPVCLFYYNLDRKNMRSVTIEGLPVPEPKRAKELSVTVSDHCESFMFFETSSFNLRLYIYRN</sequence>
<accession>A0A565BT73</accession>